<dbReference type="GO" id="GO:0051539">
    <property type="term" value="F:4 iron, 4 sulfur cluster binding"/>
    <property type="evidence" value="ECO:0007669"/>
    <property type="project" value="UniProtKB-KW"/>
</dbReference>
<sequence length="925" mass="106499">MYIYLNKSFRNQSIMAIIYVDKKMYDVDKADNLLQACLSVGINIPYFCWHPLLGSIGACRQCAVTQYNNFEDHQGRLIMSCMTPVIDGAIISVNNTESEIFRSAMVELLLTNHPHDCPVCEEGGHCHLQDMTVMIKHNTRRYRFKKRTHKNQYLGSFIKHEMNRCISCYRCVRYYNDYADGNDFGVYGANNNIYFGRIEDGILESEHSGNLIEICPTGVFTDKTHSKRYNRKWDMQYAPGICNSCSVGCNISIGERYGEIRRIENRYHENINHYLICDLGRFGYSQNNLKTRPKQPICTNNENNVTTLNFKKGVELGVDFFKRYKRVIGIGSTRSSIENNFALQELVGKENFSNGMLEKEKNCTNLILNVLKNNDIYVPSLKEIEDYDVILILGEDLTQTSPRVSLAVRQAVKKKAQDITNLHGIPNWNVSPIRNISENYKNSLYIMNTHETQLDNIAEWCYFGCINDQVNLASAIAHELDHNLPQVTNLDVSLKNKVSLIANRLISSKKTLIISGSHSFSTEIISASINIAKAIKMNLINHHIALTLLTPSSNTLGAELIGGMSIESALEAFKQKKADAMIFMEYDLYRFISEYDCNLLFKNKEKIMTLDHQYTQTYKKSGLNFPTANFTESSGTIINFEGRAQRFFQVYDPSFYDKNTCIFDGWKWLHFIKAKNENVEMSWFNLDDVINAYTKKYSFFQEIKRKELDSSFRIHGQKIARSPIRSSGRTALRANIDIHEPSQPKDLNTMFSFSMEGFNQPHQSLSHIPFAWYPGWNSPQAWNKFQKKIGKNLISGDSGVHIFKNNIKTTDVYYHIIPKNFIKEKCWYIIPYYHIFGHEELTQYSSVIQENTPLEYALISLSDGIQLGLKKDSIVEFHCLNKDYRLGIRVSKFLNQKQIGLPIGRKGFPISLVGEKIKYLQEFIK</sequence>
<evidence type="ECO:0000256" key="14">
    <source>
        <dbReference type="RuleBase" id="RU003525"/>
    </source>
</evidence>
<evidence type="ECO:0000256" key="8">
    <source>
        <dbReference type="ARBA" id="ARBA00023004"/>
    </source>
</evidence>
<gene>
    <name evidence="18" type="primary">nuog</name>
    <name evidence="18" type="ORF">BUMPUSDA_CDS00435</name>
</gene>
<keyword evidence="5 14" id="KW-0874">Quinone</keyword>
<keyword evidence="10 14" id="KW-0520">NAD</keyword>
<dbReference type="PROSITE" id="PS51669">
    <property type="entry name" value="4FE4S_MOW_BIS_MGD"/>
    <property type="match status" value="1"/>
</dbReference>
<dbReference type="AlphaFoldDB" id="W0P462"/>
<dbReference type="GO" id="GO:0051537">
    <property type="term" value="F:2 iron, 2 sulfur cluster binding"/>
    <property type="evidence" value="ECO:0007669"/>
    <property type="project" value="UniProtKB-UniRule"/>
</dbReference>
<dbReference type="HOGENOM" id="CLU_000422_11_4_6"/>
<keyword evidence="9 14" id="KW-0411">Iron-sulfur</keyword>
<accession>W0P462</accession>
<evidence type="ECO:0000256" key="3">
    <source>
        <dbReference type="ARBA" id="ARBA00022485"/>
    </source>
</evidence>
<dbReference type="GO" id="GO:0046872">
    <property type="term" value="F:metal ion binding"/>
    <property type="evidence" value="ECO:0007669"/>
    <property type="project" value="UniProtKB-UniRule"/>
</dbReference>
<keyword evidence="8 14" id="KW-0408">Iron</keyword>
<evidence type="ECO:0000256" key="6">
    <source>
        <dbReference type="ARBA" id="ARBA00022723"/>
    </source>
</evidence>
<evidence type="ECO:0000259" key="15">
    <source>
        <dbReference type="PROSITE" id="PS51085"/>
    </source>
</evidence>
<dbReference type="PROSITE" id="PS00642">
    <property type="entry name" value="COMPLEX1_75K_2"/>
    <property type="match status" value="1"/>
</dbReference>
<dbReference type="SMART" id="SM00929">
    <property type="entry name" value="NADH-G_4Fe-4S_3"/>
    <property type="match status" value="1"/>
</dbReference>
<dbReference type="InterPro" id="IPR054351">
    <property type="entry name" value="NADH_UbQ_OxRdtase_ferredoxin"/>
</dbReference>
<comment type="subunit">
    <text evidence="12">Composed of 13 different subunits. Subunits NuoCD, E, F, and G constitute the peripheral sector of the complex.</text>
</comment>
<dbReference type="Proteomes" id="UP000019087">
    <property type="component" value="Chromosome"/>
</dbReference>
<feature type="domain" description="4Fe-4S His(Cys)3-ligated-type" evidence="17">
    <location>
        <begin position="97"/>
        <end position="136"/>
    </location>
</feature>
<evidence type="ECO:0000256" key="9">
    <source>
        <dbReference type="ARBA" id="ARBA00023014"/>
    </source>
</evidence>
<evidence type="ECO:0000256" key="7">
    <source>
        <dbReference type="ARBA" id="ARBA00022967"/>
    </source>
</evidence>
<dbReference type="PROSITE" id="PS00643">
    <property type="entry name" value="COMPLEX1_75K_3"/>
    <property type="match status" value="1"/>
</dbReference>
<dbReference type="InterPro" id="IPR006656">
    <property type="entry name" value="Mopterin_OxRdtase"/>
</dbReference>
<dbReference type="PROSITE" id="PS00641">
    <property type="entry name" value="COMPLEX1_75K_1"/>
    <property type="match status" value="1"/>
</dbReference>
<reference evidence="18 19" key="1">
    <citation type="journal article" date="2013" name="BMC Genomics">
        <title>Comparative analysis of genome sequences from four strains of the Buchnera aphidicola Mp endosymbion of the green peach aphid, Myzus persicae.</title>
        <authorList>
            <person name="Jiang Z."/>
            <person name="Jones D.H."/>
            <person name="Khuri S."/>
            <person name="Tsinoremas N.F."/>
            <person name="Wyss T."/>
            <person name="Jander G."/>
            <person name="Wilson A.C."/>
        </authorList>
    </citation>
    <scope>NUCLEOTIDE SEQUENCE [LARGE SCALE GENOMIC DNA]</scope>
    <source>
        <strain evidence="19">str. USDA (Myzus persicae)</strain>
    </source>
</reference>
<comment type="cofactor">
    <cofactor evidence="1 14">
        <name>[4Fe-4S] cluster</name>
        <dbReference type="ChEBI" id="CHEBI:49883"/>
    </cofactor>
</comment>
<dbReference type="Gene3D" id="2.20.25.90">
    <property type="entry name" value="ADC-like domains"/>
    <property type="match status" value="1"/>
</dbReference>
<comment type="cofactor">
    <cofactor evidence="14">
        <name>[2Fe-2S] cluster</name>
        <dbReference type="ChEBI" id="CHEBI:190135"/>
    </cofactor>
    <text evidence="14">Binds 1 [2Fe-2S] cluster per subunit.</text>
</comment>
<dbReference type="CDD" id="cd02788">
    <property type="entry name" value="MopB_CT_NDH-1_NuoG2-N7"/>
    <property type="match status" value="1"/>
</dbReference>
<dbReference type="InterPro" id="IPR019574">
    <property type="entry name" value="NADH_UbQ_OxRdtase_Gsu_4Fe4S-bd"/>
</dbReference>
<dbReference type="SMART" id="SM00926">
    <property type="entry name" value="Molybdop_Fe4S4"/>
    <property type="match status" value="1"/>
</dbReference>
<dbReference type="Pfam" id="PF13510">
    <property type="entry name" value="Fer2_4"/>
    <property type="match status" value="1"/>
</dbReference>
<evidence type="ECO:0000313" key="18">
    <source>
        <dbReference type="EMBL" id="AHG60212.1"/>
    </source>
</evidence>
<evidence type="ECO:0000259" key="16">
    <source>
        <dbReference type="PROSITE" id="PS51669"/>
    </source>
</evidence>
<organism evidence="18 19">
    <name type="scientific">Buchnera aphidicola str. USDA</name>
    <name type="common">Myzus persicae</name>
    <dbReference type="NCBI Taxonomy" id="1009856"/>
    <lineage>
        <taxon>Bacteria</taxon>
        <taxon>Pseudomonadati</taxon>
        <taxon>Pseudomonadota</taxon>
        <taxon>Gammaproteobacteria</taxon>
        <taxon>Enterobacterales</taxon>
        <taxon>Erwiniaceae</taxon>
        <taxon>Buchnera</taxon>
    </lineage>
</organism>
<dbReference type="NCBIfam" id="TIGR01973">
    <property type="entry name" value="NuoG"/>
    <property type="match status" value="1"/>
</dbReference>
<dbReference type="GO" id="GO:0008137">
    <property type="term" value="F:NADH dehydrogenase (ubiquinone) activity"/>
    <property type="evidence" value="ECO:0007669"/>
    <property type="project" value="UniProtKB-UniRule"/>
</dbReference>
<dbReference type="InterPro" id="IPR050123">
    <property type="entry name" value="Prok_molybdopt-oxidoreductase"/>
</dbReference>
<dbReference type="CDD" id="cd02771">
    <property type="entry name" value="MopB_NDH-1_NuoG2-N7"/>
    <property type="match status" value="1"/>
</dbReference>
<dbReference type="SUPFAM" id="SSF54862">
    <property type="entry name" value="4Fe-4S ferredoxins"/>
    <property type="match status" value="1"/>
</dbReference>
<dbReference type="KEGG" id="bapu:BUMPUSDA_CDS00435"/>
<dbReference type="Pfam" id="PF22117">
    <property type="entry name" value="Fer4_Nqo3"/>
    <property type="match status" value="1"/>
</dbReference>
<dbReference type="PATRIC" id="fig|1009856.3.peg.150"/>
<keyword evidence="6 14" id="KW-0479">Metal-binding</keyword>
<evidence type="ECO:0000313" key="19">
    <source>
        <dbReference type="Proteomes" id="UP000019087"/>
    </source>
</evidence>
<evidence type="ECO:0000256" key="10">
    <source>
        <dbReference type="ARBA" id="ARBA00023027"/>
    </source>
</evidence>
<dbReference type="PROSITE" id="PS51839">
    <property type="entry name" value="4FE4S_HC3"/>
    <property type="match status" value="1"/>
</dbReference>
<dbReference type="Gene3D" id="3.10.20.740">
    <property type="match status" value="1"/>
</dbReference>
<dbReference type="GO" id="GO:0048038">
    <property type="term" value="F:quinone binding"/>
    <property type="evidence" value="ECO:0007669"/>
    <property type="project" value="UniProtKB-UniRule"/>
</dbReference>
<dbReference type="EMBL" id="CP002697">
    <property type="protein sequence ID" value="AHG60212.1"/>
    <property type="molecule type" value="Genomic_DNA"/>
</dbReference>
<comment type="function">
    <text evidence="11 14">NDH-1 shuttles electrons from NADH, via FMN and iron-sulfur (Fe-S) centers, to quinones in the respiratory chain. Couples the redox reaction to proton translocation (for every two electrons transferred, four hydrogen ions are translocated across the cytoplasmic membrane), and thus conserves the redox energy in a proton gradient.</text>
</comment>
<feature type="domain" description="2Fe-2S ferredoxin-type" evidence="15">
    <location>
        <begin position="15"/>
        <end position="97"/>
    </location>
</feature>
<evidence type="ECO:0000256" key="5">
    <source>
        <dbReference type="ARBA" id="ARBA00022719"/>
    </source>
</evidence>
<dbReference type="GO" id="GO:0042773">
    <property type="term" value="P:ATP synthesis coupled electron transport"/>
    <property type="evidence" value="ECO:0007669"/>
    <property type="project" value="InterPro"/>
</dbReference>
<dbReference type="InterPro" id="IPR006963">
    <property type="entry name" value="Mopterin_OxRdtase_4Fe-4S_dom"/>
</dbReference>
<evidence type="ECO:0000256" key="1">
    <source>
        <dbReference type="ARBA" id="ARBA00001966"/>
    </source>
</evidence>
<evidence type="ECO:0000259" key="17">
    <source>
        <dbReference type="PROSITE" id="PS51839"/>
    </source>
</evidence>
<dbReference type="FunFam" id="3.10.20.740:FF:000002">
    <property type="entry name" value="NADH-quinone oxidoreductase"/>
    <property type="match status" value="1"/>
</dbReference>
<dbReference type="CDD" id="cd00207">
    <property type="entry name" value="fer2"/>
    <property type="match status" value="1"/>
</dbReference>
<dbReference type="PANTHER" id="PTHR43105:SF10">
    <property type="entry name" value="NADH-QUINONE OXIDOREDUCTASE SUBUNIT G"/>
    <property type="match status" value="1"/>
</dbReference>
<dbReference type="InterPro" id="IPR010228">
    <property type="entry name" value="NADH_UbQ_OxRdtase_Gsu"/>
</dbReference>
<comment type="similarity">
    <text evidence="2 14">Belongs to the complex I 75 kDa subunit family.</text>
</comment>
<evidence type="ECO:0000256" key="12">
    <source>
        <dbReference type="ARBA" id="ARBA00026021"/>
    </source>
</evidence>
<dbReference type="InterPro" id="IPR000283">
    <property type="entry name" value="NADH_UbQ_OxRdtase_75kDa_su_CS"/>
</dbReference>
<dbReference type="PANTHER" id="PTHR43105">
    <property type="entry name" value="RESPIRATORY NITRATE REDUCTASE"/>
    <property type="match status" value="1"/>
</dbReference>
<name>W0P462_BUCMP</name>
<dbReference type="EC" id="7.1.1.-" evidence="14"/>
<keyword evidence="7 14" id="KW-1278">Translocase</keyword>
<dbReference type="Pfam" id="PF04879">
    <property type="entry name" value="Molybdop_Fe4S4"/>
    <property type="match status" value="1"/>
</dbReference>
<dbReference type="InterPro" id="IPR036010">
    <property type="entry name" value="2Fe-2S_ferredoxin-like_sf"/>
</dbReference>
<comment type="catalytic activity">
    <reaction evidence="13 14">
        <text>a quinone + NADH + 5 H(+)(in) = a quinol + NAD(+) + 4 H(+)(out)</text>
        <dbReference type="Rhea" id="RHEA:57888"/>
        <dbReference type="ChEBI" id="CHEBI:15378"/>
        <dbReference type="ChEBI" id="CHEBI:24646"/>
        <dbReference type="ChEBI" id="CHEBI:57540"/>
        <dbReference type="ChEBI" id="CHEBI:57945"/>
        <dbReference type="ChEBI" id="CHEBI:132124"/>
    </reaction>
</comment>
<evidence type="ECO:0000256" key="13">
    <source>
        <dbReference type="ARBA" id="ARBA00047712"/>
    </source>
</evidence>
<evidence type="ECO:0000256" key="11">
    <source>
        <dbReference type="ARBA" id="ARBA00025189"/>
    </source>
</evidence>
<keyword evidence="3 14" id="KW-0004">4Fe-4S</keyword>
<keyword evidence="4 14" id="KW-0001">2Fe-2S</keyword>
<evidence type="ECO:0000256" key="2">
    <source>
        <dbReference type="ARBA" id="ARBA00005404"/>
    </source>
</evidence>
<feature type="domain" description="4Fe-4S Mo/W bis-MGD-type" evidence="16">
    <location>
        <begin position="235"/>
        <end position="291"/>
    </location>
</feature>
<dbReference type="InterPro" id="IPR001041">
    <property type="entry name" value="2Fe-2S_ferredoxin-type"/>
</dbReference>
<dbReference type="Pfam" id="PF10588">
    <property type="entry name" value="NADH-G_4Fe-4S_3"/>
    <property type="match status" value="1"/>
</dbReference>
<protein>
    <recommendedName>
        <fullName evidence="14">NADH-quinone oxidoreductase</fullName>
        <ecNumber evidence="14">7.1.1.-</ecNumber>
    </recommendedName>
</protein>
<dbReference type="GO" id="GO:0003954">
    <property type="term" value="F:NADH dehydrogenase activity"/>
    <property type="evidence" value="ECO:0007669"/>
    <property type="project" value="TreeGrafter"/>
</dbReference>
<dbReference type="GO" id="GO:0016020">
    <property type="term" value="C:membrane"/>
    <property type="evidence" value="ECO:0007669"/>
    <property type="project" value="InterPro"/>
</dbReference>
<evidence type="ECO:0000256" key="4">
    <source>
        <dbReference type="ARBA" id="ARBA00022714"/>
    </source>
</evidence>
<dbReference type="Pfam" id="PF00384">
    <property type="entry name" value="Molybdopterin"/>
    <property type="match status" value="1"/>
</dbReference>
<dbReference type="SUPFAM" id="SSF53706">
    <property type="entry name" value="Formate dehydrogenase/DMSO reductase, domains 1-3"/>
    <property type="match status" value="1"/>
</dbReference>
<proteinExistence type="inferred from homology"/>
<dbReference type="PROSITE" id="PS51085">
    <property type="entry name" value="2FE2S_FER_2"/>
    <property type="match status" value="1"/>
</dbReference>
<dbReference type="SUPFAM" id="SSF54292">
    <property type="entry name" value="2Fe-2S ferredoxin-like"/>
    <property type="match status" value="1"/>
</dbReference>